<evidence type="ECO:0000256" key="1">
    <source>
        <dbReference type="SAM" id="MobiDB-lite"/>
    </source>
</evidence>
<dbReference type="SUPFAM" id="SSF53300">
    <property type="entry name" value="vWA-like"/>
    <property type="match status" value="1"/>
</dbReference>
<dbReference type="Proteomes" id="UP000274695">
    <property type="component" value="Unassembled WGS sequence"/>
</dbReference>
<dbReference type="Gene3D" id="3.40.50.410">
    <property type="entry name" value="von Willebrand factor, type A domain"/>
    <property type="match status" value="1"/>
</dbReference>
<sequence>MSDTVIDQKRNFKMLASAIAGQPVEVVSSQEETTWSSGKVIHLADGDGSDTVVIQAALIFSGSLTSTELVTLLVRPRIRERYLLLEAVRAIHELGFVVPPTLVRTISDIKLARFSASLTESLAIARGSEFLPDTPKWFGTVRPTKAIGSFAKNELIAGVKNITENVSFLAEDQGADPSDDSSDSGRDRKDGAGMGNPIANILRRIFGSSMADASQSSVGAGTSGITNQGVLRAESARHAPKSIVQSNEVLSAAILLGKAYPEWDSRRQLYRPAWCTVLDRYAPELEDVLPFELQEDIKLRRALASLGLAHERHRRQPAGDNIDLTALIEQVVDSASGADQEPRVYEIRRKTAHDLSVLVLLDATGSGADTGEENRVFDAQREVAASLMSSLEGLGDRVAGYAFRAWGRHNVQLMRLKGFDDRFDVGVRRRIAAINPSGFTRLGAAIRHSSDVLMNNGGTANRLLIVVGDGLPYDDGYESSYAQGDVRRALTEALERGVACVCVTVGSATDAEIFNRTWGEIPSLRIANPQELHKDVLSTFKIALRQAIAMGRDGRRSDASASDKVL</sequence>
<dbReference type="InterPro" id="IPR036465">
    <property type="entry name" value="vWFA_dom_sf"/>
</dbReference>
<accession>A0ABX9W5V7</accession>
<reference evidence="3 4" key="1">
    <citation type="submission" date="2018-10" db="EMBL/GenBank/DDBJ databases">
        <title>Draft genome sequence of Zhongshania sp. DSW25-10.</title>
        <authorList>
            <person name="Oh J."/>
        </authorList>
    </citation>
    <scope>NUCLEOTIDE SEQUENCE [LARGE SCALE GENOMIC DNA]</scope>
    <source>
        <strain evidence="3 4">DSW25-10</strain>
    </source>
</reference>
<dbReference type="PANTHER" id="PTHR41248">
    <property type="entry name" value="NORD PROTEIN"/>
    <property type="match status" value="1"/>
</dbReference>
<dbReference type="SMART" id="SM00327">
    <property type="entry name" value="VWA"/>
    <property type="match status" value="1"/>
</dbReference>
<evidence type="ECO:0000313" key="4">
    <source>
        <dbReference type="Proteomes" id="UP000274695"/>
    </source>
</evidence>
<comment type="caution">
    <text evidence="3">The sequence shown here is derived from an EMBL/GenBank/DDBJ whole genome shotgun (WGS) entry which is preliminary data.</text>
</comment>
<dbReference type="RefSeq" id="WP_123181653.1">
    <property type="nucleotide sequence ID" value="NZ_RHGB01000003.1"/>
</dbReference>
<feature type="domain" description="VWFA" evidence="2">
    <location>
        <begin position="356"/>
        <end position="548"/>
    </location>
</feature>
<protein>
    <recommendedName>
        <fullName evidence="2">VWFA domain-containing protein</fullName>
    </recommendedName>
</protein>
<keyword evidence="4" id="KW-1185">Reference proteome</keyword>
<dbReference type="InterPro" id="IPR051928">
    <property type="entry name" value="NorD/CobT"/>
</dbReference>
<dbReference type="EMBL" id="RHGB01000003">
    <property type="protein sequence ID" value="RNL66786.1"/>
    <property type="molecule type" value="Genomic_DNA"/>
</dbReference>
<feature type="region of interest" description="Disordered" evidence="1">
    <location>
        <begin position="170"/>
        <end position="195"/>
    </location>
</feature>
<dbReference type="InterPro" id="IPR002035">
    <property type="entry name" value="VWF_A"/>
</dbReference>
<proteinExistence type="predicted"/>
<feature type="compositionally biased region" description="Acidic residues" evidence="1">
    <location>
        <begin position="173"/>
        <end position="182"/>
    </location>
</feature>
<gene>
    <name evidence="3" type="ORF">D0911_04415</name>
</gene>
<organism evidence="3 4">
    <name type="scientific">Zhongshania marina</name>
    <dbReference type="NCBI Taxonomy" id="2304603"/>
    <lineage>
        <taxon>Bacteria</taxon>
        <taxon>Pseudomonadati</taxon>
        <taxon>Pseudomonadota</taxon>
        <taxon>Gammaproteobacteria</taxon>
        <taxon>Cellvibrionales</taxon>
        <taxon>Spongiibacteraceae</taxon>
        <taxon>Zhongshania</taxon>
    </lineage>
</organism>
<dbReference type="PANTHER" id="PTHR41248:SF1">
    <property type="entry name" value="NORD PROTEIN"/>
    <property type="match status" value="1"/>
</dbReference>
<evidence type="ECO:0000313" key="3">
    <source>
        <dbReference type="EMBL" id="RNL66786.1"/>
    </source>
</evidence>
<dbReference type="PROSITE" id="PS50234">
    <property type="entry name" value="VWFA"/>
    <property type="match status" value="1"/>
</dbReference>
<evidence type="ECO:0000259" key="2">
    <source>
        <dbReference type="PROSITE" id="PS50234"/>
    </source>
</evidence>
<name>A0ABX9W5V7_9GAMM</name>